<evidence type="ECO:0000256" key="1">
    <source>
        <dbReference type="ARBA" id="ARBA00004429"/>
    </source>
</evidence>
<gene>
    <name evidence="14 16" type="primary">dsbB</name>
    <name evidence="16" type="ORF">VHP8226_00945</name>
</gene>
<dbReference type="RefSeq" id="WP_237483960.1">
    <property type="nucleotide sequence ID" value="NZ_CAKLCM010000002.1"/>
</dbReference>
<dbReference type="HAMAP" id="MF_00286">
    <property type="entry name" value="DsbB"/>
    <property type="match status" value="1"/>
</dbReference>
<dbReference type="Gene3D" id="1.20.1550.10">
    <property type="entry name" value="DsbB-like"/>
    <property type="match status" value="1"/>
</dbReference>
<dbReference type="InterPro" id="IPR003752">
    <property type="entry name" value="DiS_bond_form_DsbB/BdbC"/>
</dbReference>
<evidence type="ECO:0000256" key="8">
    <source>
        <dbReference type="ARBA" id="ARBA00022989"/>
    </source>
</evidence>
<evidence type="ECO:0000256" key="15">
    <source>
        <dbReference type="SAM" id="Phobius"/>
    </source>
</evidence>
<comment type="caution">
    <text evidence="16">The sequence shown here is derived from an EMBL/GenBank/DDBJ whole genome shotgun (WGS) entry which is preliminary data.</text>
</comment>
<protein>
    <recommendedName>
        <fullName evidence="14">Disulfide bond formation protein B</fullName>
    </recommendedName>
    <alternativeName>
        <fullName evidence="14">Disulfide oxidoreductase</fullName>
    </alternativeName>
</protein>
<dbReference type="EMBL" id="CAKLCM010000002">
    <property type="protein sequence ID" value="CAH0525378.1"/>
    <property type="molecule type" value="Genomic_DNA"/>
</dbReference>
<keyword evidence="6 14" id="KW-0812">Transmembrane</keyword>
<comment type="function">
    <text evidence="14">Required for disulfide bond formation in some periplasmic proteins. Acts by oxidizing the DsbA protein.</text>
</comment>
<sequence length="180" mass="20127">MTVLYNVKTFSKTRLAWGLLIACTLFFELSALFFQHVMLLPPCVMCIYERVAMFGILAAAAVGFINPSNGLLRWIGLLAWGASALKGLLLSLEHVSYQFNSSPFNTCDIFVTFPDWAPLNQWAPWLFEAYGDCSEIVWQFVGLSMPQWLVIIFAGNLVALAIIILAQFSKPSGAQRYGFK</sequence>
<evidence type="ECO:0000256" key="4">
    <source>
        <dbReference type="ARBA" id="ARBA00022475"/>
    </source>
</evidence>
<organism evidence="16 17">
    <name type="scientific">Vibrio hippocampi</name>
    <dbReference type="NCBI Taxonomy" id="654686"/>
    <lineage>
        <taxon>Bacteria</taxon>
        <taxon>Pseudomonadati</taxon>
        <taxon>Pseudomonadota</taxon>
        <taxon>Gammaproteobacteria</taxon>
        <taxon>Vibrionales</taxon>
        <taxon>Vibrionaceae</taxon>
        <taxon>Vibrio</taxon>
    </lineage>
</organism>
<evidence type="ECO:0000313" key="16">
    <source>
        <dbReference type="EMBL" id="CAH0525378.1"/>
    </source>
</evidence>
<keyword evidence="17" id="KW-1185">Reference proteome</keyword>
<comment type="caution">
    <text evidence="14">Lacks conserved residue(s) required for the propagation of feature annotation.</text>
</comment>
<dbReference type="InterPro" id="IPR050183">
    <property type="entry name" value="DsbB"/>
</dbReference>
<proteinExistence type="inferred from homology"/>
<dbReference type="Proteomes" id="UP000838160">
    <property type="component" value="Unassembled WGS sequence"/>
</dbReference>
<dbReference type="Pfam" id="PF02600">
    <property type="entry name" value="DsbB"/>
    <property type="match status" value="1"/>
</dbReference>
<feature type="transmembrane region" description="Helical" evidence="15">
    <location>
        <begin position="46"/>
        <end position="65"/>
    </location>
</feature>
<feature type="transmembrane region" description="Helical" evidence="15">
    <location>
        <begin position="148"/>
        <end position="168"/>
    </location>
</feature>
<keyword evidence="7 14" id="KW-0249">Electron transport</keyword>
<keyword evidence="4 14" id="KW-1003">Cell membrane</keyword>
<dbReference type="PANTHER" id="PTHR36570">
    <property type="entry name" value="DISULFIDE BOND FORMATION PROTEIN B"/>
    <property type="match status" value="1"/>
</dbReference>
<evidence type="ECO:0000313" key="17">
    <source>
        <dbReference type="Proteomes" id="UP000838160"/>
    </source>
</evidence>
<dbReference type="SUPFAM" id="SSF158442">
    <property type="entry name" value="DsbB-like"/>
    <property type="match status" value="1"/>
</dbReference>
<feature type="disulfide bond" description="Redox-active" evidence="14">
    <location>
        <begin position="107"/>
        <end position="133"/>
    </location>
</feature>
<keyword evidence="9 14" id="KW-0560">Oxidoreductase</keyword>
<evidence type="ECO:0000256" key="14">
    <source>
        <dbReference type="HAMAP-Rule" id="MF_00286"/>
    </source>
</evidence>
<keyword evidence="11 14" id="KW-1015">Disulfide bond</keyword>
<evidence type="ECO:0000256" key="3">
    <source>
        <dbReference type="ARBA" id="ARBA00022448"/>
    </source>
</evidence>
<dbReference type="InterPro" id="IPR023380">
    <property type="entry name" value="DsbB-like_sf"/>
</dbReference>
<evidence type="ECO:0000256" key="9">
    <source>
        <dbReference type="ARBA" id="ARBA00023002"/>
    </source>
</evidence>
<evidence type="ECO:0000256" key="12">
    <source>
        <dbReference type="ARBA" id="ARBA00023186"/>
    </source>
</evidence>
<keyword evidence="8 14" id="KW-1133">Transmembrane helix</keyword>
<feature type="topological domain" description="Cytoplasmic" evidence="14">
    <location>
        <begin position="1"/>
        <end position="16"/>
    </location>
</feature>
<evidence type="ECO:0000256" key="5">
    <source>
        <dbReference type="ARBA" id="ARBA00022519"/>
    </source>
</evidence>
<name>A0ABN8DJJ0_9VIBR</name>
<evidence type="ECO:0000256" key="10">
    <source>
        <dbReference type="ARBA" id="ARBA00023136"/>
    </source>
</evidence>
<keyword evidence="12 14" id="KW-0143">Chaperone</keyword>
<reference evidence="16" key="1">
    <citation type="submission" date="2021-12" db="EMBL/GenBank/DDBJ databases">
        <authorList>
            <person name="Rodrigo-Torres L."/>
            <person name="Arahal R. D."/>
            <person name="Lucena T."/>
        </authorList>
    </citation>
    <scope>NUCLEOTIDE SEQUENCE</scope>
    <source>
        <strain evidence="16">CECT 8226</strain>
    </source>
</reference>
<evidence type="ECO:0000256" key="7">
    <source>
        <dbReference type="ARBA" id="ARBA00022982"/>
    </source>
</evidence>
<feature type="topological domain" description="Cytoplasmic" evidence="14">
    <location>
        <begin position="167"/>
        <end position="180"/>
    </location>
</feature>
<dbReference type="PANTHER" id="PTHR36570:SF2">
    <property type="entry name" value="DISULFIDE BOND FORMATION PROTEIN B"/>
    <property type="match status" value="1"/>
</dbReference>
<comment type="subcellular location">
    <subcellularLocation>
        <location evidence="1">Cell inner membrane</location>
        <topology evidence="1">Multi-pass membrane protein</topology>
    </subcellularLocation>
    <subcellularLocation>
        <location evidence="14">Cell membrane</location>
        <topology evidence="14">Multi-pass membrane protein</topology>
    </subcellularLocation>
</comment>
<evidence type="ECO:0000256" key="11">
    <source>
        <dbReference type="ARBA" id="ARBA00023157"/>
    </source>
</evidence>
<dbReference type="NCBIfam" id="NF002485">
    <property type="entry name" value="PRK01749.1"/>
    <property type="match status" value="1"/>
</dbReference>
<keyword evidence="10 14" id="KW-0472">Membrane</keyword>
<keyword evidence="3 14" id="KW-0813">Transport</keyword>
<feature type="topological domain" description="Periplasmic" evidence="14">
    <location>
        <begin position="93"/>
        <end position="147"/>
    </location>
</feature>
<comment type="similarity">
    <text evidence="2 14">Belongs to the DsbB family.</text>
</comment>
<feature type="transmembrane region" description="Helical" evidence="15">
    <location>
        <begin position="15"/>
        <end position="34"/>
    </location>
</feature>
<dbReference type="InterPro" id="IPR022920">
    <property type="entry name" value="Disulphide_bond_form_DsbB"/>
</dbReference>
<keyword evidence="5" id="KW-0997">Cell inner membrane</keyword>
<evidence type="ECO:0000256" key="6">
    <source>
        <dbReference type="ARBA" id="ARBA00022692"/>
    </source>
</evidence>
<evidence type="ECO:0000256" key="2">
    <source>
        <dbReference type="ARBA" id="ARBA00008823"/>
    </source>
</evidence>
<accession>A0ABN8DJJ0</accession>
<feature type="topological domain" description="Periplasmic" evidence="14">
    <location>
        <begin position="34"/>
        <end position="51"/>
    </location>
</feature>
<evidence type="ECO:0000256" key="13">
    <source>
        <dbReference type="ARBA" id="ARBA00023284"/>
    </source>
</evidence>
<feature type="disulfide bond" description="Redox-active" evidence="14">
    <location>
        <begin position="43"/>
        <end position="46"/>
    </location>
</feature>
<keyword evidence="13 14" id="KW-0676">Redox-active center</keyword>